<reference evidence="2" key="1">
    <citation type="submission" date="2023-07" db="EMBL/GenBank/DDBJ databases">
        <authorList>
            <consortium name="AG Swart"/>
            <person name="Singh M."/>
            <person name="Singh A."/>
            <person name="Seah K."/>
            <person name="Emmerich C."/>
        </authorList>
    </citation>
    <scope>NUCLEOTIDE SEQUENCE</scope>
    <source>
        <strain evidence="2">DP1</strain>
    </source>
</reference>
<gene>
    <name evidence="2" type="ORF">ECRASSUSDP1_LOCUS1299</name>
</gene>
<name>A0AAD1U6L7_EUPCR</name>
<evidence type="ECO:0000256" key="1">
    <source>
        <dbReference type="SAM" id="Coils"/>
    </source>
</evidence>
<sequence>MSTCFKKPKCSDLGCREVSSYYCYSHQMFSCKECNGRIHFRCQIAVLREIDEIKDSIKEAERLIMMIEELSIANGCSMYIPKIENTLVNFKDILYGLSKKVTEVVDNWSPEDYSYLEGQLREIQSEIADNPDIKEVLFLSISKEASLNPFATVENEYSSNSKIQTKIDSILQKHTKFLTQRHKNEMAAYKQHCKTQILEEFHTQISTLKTLTETQTLEISEYTETIKALTLQNQELSLELQAQVSKYQDLELETAKLREEFLISKTDLASITHKFTSSENQHKKALQNIQQLEEKLEELKLEAIRNIEGFDPSCTKVELLINQDKGKAIIKTLASFRYQFEPLERLKISNFKDEDESVNDFLTYCSPPSLNLLFFGVGIGNPVNINYYLDGLKCLLPQVYKEIFLLFFILDEENFSRIVRLSSNCSRLVFSCCKISTSLPLDFSNESTYRTEYLSLQWCGSQKWHTNMNWMKKPKYFENILTAIKNSTLKDSLQILNAAFCNIKIQEAKKLLDKHGLTSINVVSLNTYELIE</sequence>
<dbReference type="AlphaFoldDB" id="A0AAD1U6L7"/>
<organism evidence="2 3">
    <name type="scientific">Euplotes crassus</name>
    <dbReference type="NCBI Taxonomy" id="5936"/>
    <lineage>
        <taxon>Eukaryota</taxon>
        <taxon>Sar</taxon>
        <taxon>Alveolata</taxon>
        <taxon>Ciliophora</taxon>
        <taxon>Intramacronucleata</taxon>
        <taxon>Spirotrichea</taxon>
        <taxon>Hypotrichia</taxon>
        <taxon>Euplotida</taxon>
        <taxon>Euplotidae</taxon>
        <taxon>Moneuplotes</taxon>
    </lineage>
</organism>
<feature type="coiled-coil region" evidence="1">
    <location>
        <begin position="219"/>
        <end position="309"/>
    </location>
</feature>
<dbReference type="Proteomes" id="UP001295684">
    <property type="component" value="Unassembled WGS sequence"/>
</dbReference>
<dbReference type="EMBL" id="CAMPGE010001227">
    <property type="protein sequence ID" value="CAI2360004.1"/>
    <property type="molecule type" value="Genomic_DNA"/>
</dbReference>
<accession>A0AAD1U6L7</accession>
<evidence type="ECO:0000313" key="3">
    <source>
        <dbReference type="Proteomes" id="UP001295684"/>
    </source>
</evidence>
<keyword evidence="3" id="KW-1185">Reference proteome</keyword>
<proteinExistence type="predicted"/>
<keyword evidence="1" id="KW-0175">Coiled coil</keyword>
<evidence type="ECO:0000313" key="2">
    <source>
        <dbReference type="EMBL" id="CAI2360004.1"/>
    </source>
</evidence>
<protein>
    <submittedName>
        <fullName evidence="2">Uncharacterized protein</fullName>
    </submittedName>
</protein>
<comment type="caution">
    <text evidence="2">The sequence shown here is derived from an EMBL/GenBank/DDBJ whole genome shotgun (WGS) entry which is preliminary data.</text>
</comment>